<gene>
    <name evidence="3" type="ORF">PFL1_03981</name>
</gene>
<dbReference type="EMBL" id="KE361634">
    <property type="protein sequence ID" value="EPQ28678.1"/>
    <property type="molecule type" value="Genomic_DNA"/>
</dbReference>
<keyword evidence="2" id="KW-0732">Signal</keyword>
<sequence length="251" mass="27140">MIGPRLPLLLAAAAIIACLAATVRAQGGIPVVNDPTAGDPTAATADGTAASDTGSPNPGASTGTTAAGSSTDGGLTNVTSLAGTWSSGSMAVETGLEFFNPISQQFKLPKNSGISYSFTDDGFFEQSKYRFESNPKRNRCFKASLIWQHGRYTLHANGSLTLQPFGPDGYIQVLDPCAAKTQQIYNYDEWELIPQWYNYLDGHLGFPSDQTSNYALQLFQFDGAKMPMMWLKYRPPTMLPTQQLFMKVLNG</sequence>
<dbReference type="HOGENOM" id="CLU_1107520_0_0_1"/>
<dbReference type="Pfam" id="PF10681">
    <property type="entry name" value="Rot1"/>
    <property type="match status" value="1"/>
</dbReference>
<evidence type="ECO:0000313" key="4">
    <source>
        <dbReference type="Proteomes" id="UP000053664"/>
    </source>
</evidence>
<dbReference type="GO" id="GO:0051082">
    <property type="term" value="F:unfolded protein binding"/>
    <property type="evidence" value="ECO:0007669"/>
    <property type="project" value="TreeGrafter"/>
</dbReference>
<dbReference type="KEGG" id="pfp:PFL1_03981"/>
<dbReference type="InterPro" id="IPR019623">
    <property type="entry name" value="Rot1"/>
</dbReference>
<evidence type="ECO:0000256" key="1">
    <source>
        <dbReference type="SAM" id="MobiDB-lite"/>
    </source>
</evidence>
<feature type="signal peptide" evidence="2">
    <location>
        <begin position="1"/>
        <end position="25"/>
    </location>
</feature>
<feature type="compositionally biased region" description="Low complexity" evidence="1">
    <location>
        <begin position="34"/>
        <end position="73"/>
    </location>
</feature>
<protein>
    <submittedName>
        <fullName evidence="3">Uncharacterized protein</fullName>
    </submittedName>
</protein>
<dbReference type="AlphaFoldDB" id="A0A061H7R1"/>
<proteinExistence type="predicted"/>
<evidence type="ECO:0000313" key="3">
    <source>
        <dbReference type="EMBL" id="EPQ28678.1"/>
    </source>
</evidence>
<dbReference type="GO" id="GO:0006458">
    <property type="term" value="P:'de novo' protein folding"/>
    <property type="evidence" value="ECO:0007669"/>
    <property type="project" value="InterPro"/>
</dbReference>
<dbReference type="Proteomes" id="UP000053664">
    <property type="component" value="Unassembled WGS sequence"/>
</dbReference>
<name>A0A061H7R1_9BASI</name>
<dbReference type="GeneID" id="19318088"/>
<organism evidence="3 4">
    <name type="scientific">Pseudozyma flocculosa PF-1</name>
    <dbReference type="NCBI Taxonomy" id="1277687"/>
    <lineage>
        <taxon>Eukaryota</taxon>
        <taxon>Fungi</taxon>
        <taxon>Dikarya</taxon>
        <taxon>Basidiomycota</taxon>
        <taxon>Ustilaginomycotina</taxon>
        <taxon>Ustilaginomycetes</taxon>
        <taxon>Ustilaginales</taxon>
        <taxon>Ustilaginaceae</taxon>
        <taxon>Pseudozyma</taxon>
    </lineage>
</organism>
<dbReference type="PANTHER" id="PTHR28090">
    <property type="entry name" value="PROTEIN ROT1"/>
    <property type="match status" value="1"/>
</dbReference>
<dbReference type="OrthoDB" id="5327821at2759"/>
<reference evidence="3 4" key="1">
    <citation type="journal article" date="2013" name="Plant Cell">
        <title>The transition from a phytopathogenic smut ancestor to an anamorphic biocontrol agent deciphered by comparative whole-genome analysis.</title>
        <authorList>
            <person name="Lefebvre F."/>
            <person name="Joly D.L."/>
            <person name="Labbe C."/>
            <person name="Teichmann B."/>
            <person name="Linning R."/>
            <person name="Belzile F."/>
            <person name="Bakkeren G."/>
            <person name="Belanger R.R."/>
        </authorList>
    </citation>
    <scope>NUCLEOTIDE SEQUENCE [LARGE SCALE GENOMIC DNA]</scope>
    <source>
        <strain evidence="3 4">PF-1</strain>
    </source>
</reference>
<dbReference type="GO" id="GO:0005789">
    <property type="term" value="C:endoplasmic reticulum membrane"/>
    <property type="evidence" value="ECO:0007669"/>
    <property type="project" value="TreeGrafter"/>
</dbReference>
<feature type="chain" id="PRO_5001599529" evidence="2">
    <location>
        <begin position="26"/>
        <end position="251"/>
    </location>
</feature>
<dbReference type="RefSeq" id="XP_007879695.1">
    <property type="nucleotide sequence ID" value="XM_007881504.1"/>
</dbReference>
<evidence type="ECO:0000256" key="2">
    <source>
        <dbReference type="SAM" id="SignalP"/>
    </source>
</evidence>
<dbReference type="PANTHER" id="PTHR28090:SF2">
    <property type="entry name" value="PROTEIN ROT1"/>
    <property type="match status" value="1"/>
</dbReference>
<dbReference type="PROSITE" id="PS51257">
    <property type="entry name" value="PROKAR_LIPOPROTEIN"/>
    <property type="match status" value="1"/>
</dbReference>
<dbReference type="eggNOG" id="ENOG502QQTG">
    <property type="taxonomic scope" value="Eukaryota"/>
</dbReference>
<accession>A0A061H7R1</accession>
<feature type="region of interest" description="Disordered" evidence="1">
    <location>
        <begin position="29"/>
        <end position="73"/>
    </location>
</feature>